<reference evidence="2" key="1">
    <citation type="journal article" date="2020" name="Stud. Mycol.">
        <title>101 Dothideomycetes genomes: a test case for predicting lifestyles and emergence of pathogens.</title>
        <authorList>
            <person name="Haridas S."/>
            <person name="Albert R."/>
            <person name="Binder M."/>
            <person name="Bloem J."/>
            <person name="Labutti K."/>
            <person name="Salamov A."/>
            <person name="Andreopoulos B."/>
            <person name="Baker S."/>
            <person name="Barry K."/>
            <person name="Bills G."/>
            <person name="Bluhm B."/>
            <person name="Cannon C."/>
            <person name="Castanera R."/>
            <person name="Culley D."/>
            <person name="Daum C."/>
            <person name="Ezra D."/>
            <person name="Gonzalez J."/>
            <person name="Henrissat B."/>
            <person name="Kuo A."/>
            <person name="Liang C."/>
            <person name="Lipzen A."/>
            <person name="Lutzoni F."/>
            <person name="Magnuson J."/>
            <person name="Mondo S."/>
            <person name="Nolan M."/>
            <person name="Ohm R."/>
            <person name="Pangilinan J."/>
            <person name="Park H.-J."/>
            <person name="Ramirez L."/>
            <person name="Alfaro M."/>
            <person name="Sun H."/>
            <person name="Tritt A."/>
            <person name="Yoshinaga Y."/>
            <person name="Zwiers L.-H."/>
            <person name="Turgeon B."/>
            <person name="Goodwin S."/>
            <person name="Spatafora J."/>
            <person name="Crous P."/>
            <person name="Grigoriev I."/>
        </authorList>
    </citation>
    <scope>NUCLEOTIDE SEQUENCE</scope>
    <source>
        <strain evidence="2">CBS 207.26</strain>
    </source>
</reference>
<accession>A0A6A6DVM0</accession>
<gene>
    <name evidence="2" type="ORF">K469DRAFT_205141</name>
</gene>
<keyword evidence="3" id="KW-1185">Reference proteome</keyword>
<feature type="region of interest" description="Disordered" evidence="1">
    <location>
        <begin position="1"/>
        <end position="23"/>
    </location>
</feature>
<dbReference type="AlphaFoldDB" id="A0A6A6DVM0"/>
<name>A0A6A6DVM0_9PEZI</name>
<dbReference type="Proteomes" id="UP000800200">
    <property type="component" value="Unassembled WGS sequence"/>
</dbReference>
<dbReference type="EMBL" id="ML994641">
    <property type="protein sequence ID" value="KAF2183624.1"/>
    <property type="molecule type" value="Genomic_DNA"/>
</dbReference>
<evidence type="ECO:0000313" key="2">
    <source>
        <dbReference type="EMBL" id="KAF2183624.1"/>
    </source>
</evidence>
<proteinExistence type="predicted"/>
<evidence type="ECO:0000256" key="1">
    <source>
        <dbReference type="SAM" id="MobiDB-lite"/>
    </source>
</evidence>
<organism evidence="2 3">
    <name type="scientific">Zopfia rhizophila CBS 207.26</name>
    <dbReference type="NCBI Taxonomy" id="1314779"/>
    <lineage>
        <taxon>Eukaryota</taxon>
        <taxon>Fungi</taxon>
        <taxon>Dikarya</taxon>
        <taxon>Ascomycota</taxon>
        <taxon>Pezizomycotina</taxon>
        <taxon>Dothideomycetes</taxon>
        <taxon>Dothideomycetes incertae sedis</taxon>
        <taxon>Zopfiaceae</taxon>
        <taxon>Zopfia</taxon>
    </lineage>
</organism>
<sequence>MKYRAMSSKQTHGHPPSPLRMTHLTPMRKPFQAHSISRRRPPLSLLKHHRRLQISGVFMSINKWTTNSPKSSKSPFPSPF</sequence>
<evidence type="ECO:0000313" key="3">
    <source>
        <dbReference type="Proteomes" id="UP000800200"/>
    </source>
</evidence>
<protein>
    <submittedName>
        <fullName evidence="2">Uncharacterized protein</fullName>
    </submittedName>
</protein>